<reference evidence="2" key="1">
    <citation type="journal article" date="2019" name="Int. J. Syst. Evol. Microbiol.">
        <title>The Global Catalogue of Microorganisms (GCM) 10K type strain sequencing project: providing services to taxonomists for standard genome sequencing and annotation.</title>
        <authorList>
            <consortium name="The Broad Institute Genomics Platform"/>
            <consortium name="The Broad Institute Genome Sequencing Center for Infectious Disease"/>
            <person name="Wu L."/>
            <person name="Ma J."/>
        </authorList>
    </citation>
    <scope>NUCLEOTIDE SEQUENCE [LARGE SCALE GENOMIC DNA]</scope>
    <source>
        <strain evidence="2">JCM 17925</strain>
    </source>
</reference>
<evidence type="ECO:0000313" key="2">
    <source>
        <dbReference type="Proteomes" id="UP001500936"/>
    </source>
</evidence>
<name>A0ABP8KNB4_9BACT</name>
<protein>
    <submittedName>
        <fullName evidence="1">Uncharacterized protein</fullName>
    </submittedName>
</protein>
<organism evidence="1 2">
    <name type="scientific">Nibrella viscosa</name>
    <dbReference type="NCBI Taxonomy" id="1084524"/>
    <lineage>
        <taxon>Bacteria</taxon>
        <taxon>Pseudomonadati</taxon>
        <taxon>Bacteroidota</taxon>
        <taxon>Cytophagia</taxon>
        <taxon>Cytophagales</taxon>
        <taxon>Spirosomataceae</taxon>
        <taxon>Nibrella</taxon>
    </lineage>
</organism>
<sequence length="2029" mass="216574">MGRAQQFPLQVQVNVMPPYSAYLQDYPGTGQQVRVFISNTSPTTYRVRLSGQLIGDNGVEIRTAPNYRPPRPLMVPPGQTLLNRTDLEGLFDLNQIEVTGIDKNLLARGLPLPDGTYQLCVRIFNETVSNTTGVAFGQPLSAEFPLGCSAPIVVRAADPPILVSPLCDASITPTTPQATVFTWTPPVGVSPTQVEYTLRIVELPQVNIDPNVFIDAITLPRSGVEVRNLRTSTFLYGPTQPPLVVGKRYAWRVQAIDRSRKLNLLNDGKSPVCLFTYGSGPVQEIIKPGIEIAQTPIPVGLNIPGLTLPSGVTLPTDMTATAYMLPASCSCKTPPAGGDVVDNSKALAQKSATIAGGFPLTFLLDVKEDPAKKTLSGTVMVPMPVINSSYARVRCRLVDVQCNAAGEVISGFVQAIQTSKPGPWPAFTKPDINPPALSSDQISNLGSFWDSYKEGLVSEANNAKQSIGWEVPFGIEKKFGGTGGVFTITDLTLTPADAYFNANMWISVPEVAKFKGIPLSASRVCIKWNGSGSETCGDKVLYLADKVEFGSGSLKVSLKGPDDVEGPPTPATATSVRYDANGFAGMRIVAGITTPGLLRKKDNLPLEMKMTYDLPTPDFSNWMGQVQSEDDFYVAGMSDFVLSMRDPLGKLVPAMYDHDDVKNPGIMPEGYDPGKDPTWHGLYMPALSITMPFLKSLNNGKDVPIGVKGMIYDANGFTGKAFAGTEKAPLIALGDGSMGGWYCSTEQLSLTFLQSSFVSGGLNGQVVLPIFKYNTGDDASKPSVWPWTCTYTKVGESFQFVVSPKNDAYVDLWKAQLTIQKQGKALTVLKNGQPNTTAITATYNASGFNAKAVLNMTLSLNTGVVVAPGMSVEGLAFQTSPPAGEDFFDPGLFTAGLNSPQRYIAGDSDESGLPLELKEVSVTKAASKKTGEYDLNLTGGLNLTNISSIKAGATGYVRFWVGNNSKGRPDWKYIDTGITGATVSGVLGPVSLSGALNLFGYNGAEDGKYGKGLKAELTVAVLGASFGGAALQGYFGSKADDSGRFRYWQVGGYADLGSPGVPISPAINFRKFGGGAFNNMQLTLDTTATGEPTGSVSFVPKRGGCGFQAAVGITTTDGSALGLTGRLTVGFNGCDGTLSLSNIAIDANAQLLIAAKPLAEGRGVFAIDFADGKPSVIAGAASLKASYSEGAFYAIGNGTLGLHVDLKNSENFFFYLGKPVSDPAQRVNITFGLKNAISLDFGTYFFMGNAKLAGIAKLPPDPYKVDPALLKQLGYMGGKSASSKALAFGAGLNFEYDNTFGPFYIDFSAQVGYDLVLQNGISCAGDPTGNPPAPAISKPGLNGWYANGQLYAALDLALGIDVDMWFYSGRLEALRVTAAALLEGGMVNPIWLHGSALLKYRVLGGRIKGSVHAEFWYRKEDRCVVAMQQPNPFASMPIIAAVLPNGSSKDPVASITPLYAEFNYPVRALIEVNDVDSQGKPLESFRTFRLDFKPGQQFKLTPFNSKAPASVKCATTEAGRLVMDRSGTGDDASYNATFYRDAALQPFTSYSLTVGIQVYIKSSNCTTSPVANCQNIGPVWAEYMFASKDKSGKLGAPKSVNETQTVTFTTGECNSSLTRDGVNATVSYSFPFEGQRYFTIGDATNGFVEMQAILCCGDKIKSDANFDLAVRFVPFSGKFDESQALMATNVKFDDVRLSYSLPSGLKTQSLYRLDVVRIPNNNFIKAQQQELEKHKAALLAAQIASTKFGGATINPGMPNSPLLASNTQVANGSGTTSINAAQGIQVASISPGAGLGDKAVAVNKTATVYINNYVEVQQFGKGNLANTSLAIGIQESTNATGGPTFKVTPEQQLTAIKKKFEQVLYSYPFQTSRYNTLADKLQDTKVQNSQVKADQTLLFFAALPDGVFSVPVQAQEGFDTYELNWEKVGNGKVRPPMVLLKANPNGNAWFNSFVKPTVDLINAMSQATKINGQKLYTIAGPGGQQYGLQSVDYDRLMRSLMAFNTVFDKPQAPINQAEIDALMATSATK</sequence>
<keyword evidence="2" id="KW-1185">Reference proteome</keyword>
<comment type="caution">
    <text evidence="1">The sequence shown here is derived from an EMBL/GenBank/DDBJ whole genome shotgun (WGS) entry which is preliminary data.</text>
</comment>
<evidence type="ECO:0000313" key="1">
    <source>
        <dbReference type="EMBL" id="GAA4410868.1"/>
    </source>
</evidence>
<accession>A0ABP8KNB4</accession>
<gene>
    <name evidence="1" type="ORF">GCM10023187_36000</name>
</gene>
<dbReference type="EMBL" id="BAABHB010000007">
    <property type="protein sequence ID" value="GAA4410868.1"/>
    <property type="molecule type" value="Genomic_DNA"/>
</dbReference>
<dbReference type="Proteomes" id="UP001500936">
    <property type="component" value="Unassembled WGS sequence"/>
</dbReference>
<proteinExistence type="predicted"/>